<evidence type="ECO:0000313" key="2">
    <source>
        <dbReference type="EMBL" id="KAB2681138.1"/>
    </source>
</evidence>
<sequence>MYGIELDFLDVWRLFERMGRIKEFPHRITLPLTETMMAELDASLREGESRVELVRTAIDREIRRRSPSVAEARERGISVSEDLGKHKASSGTVLRDHEDRDSDTQTAVSNGVRRVIDEAISLGWTEKEAAEAIIAAAEGFLSVKS</sequence>
<accession>A0A6L3YBT4</accession>
<gene>
    <name evidence="2" type="ORF">F9L08_19755</name>
</gene>
<dbReference type="Proteomes" id="UP000481643">
    <property type="component" value="Unassembled WGS sequence"/>
</dbReference>
<feature type="compositionally biased region" description="Basic and acidic residues" evidence="1">
    <location>
        <begin position="94"/>
        <end position="103"/>
    </location>
</feature>
<name>A0A6L3YBT4_9HYPH</name>
<organism evidence="2 3">
    <name type="scientific">Brucella tritici</name>
    <dbReference type="NCBI Taxonomy" id="94626"/>
    <lineage>
        <taxon>Bacteria</taxon>
        <taxon>Pseudomonadati</taxon>
        <taxon>Pseudomonadota</taxon>
        <taxon>Alphaproteobacteria</taxon>
        <taxon>Hyphomicrobiales</taxon>
        <taxon>Brucellaceae</taxon>
        <taxon>Brucella/Ochrobactrum group</taxon>
        <taxon>Brucella</taxon>
    </lineage>
</organism>
<evidence type="ECO:0000256" key="1">
    <source>
        <dbReference type="SAM" id="MobiDB-lite"/>
    </source>
</evidence>
<evidence type="ECO:0000313" key="3">
    <source>
        <dbReference type="Proteomes" id="UP000481643"/>
    </source>
</evidence>
<protein>
    <submittedName>
        <fullName evidence="2">Uncharacterized protein</fullName>
    </submittedName>
</protein>
<feature type="region of interest" description="Disordered" evidence="1">
    <location>
        <begin position="68"/>
        <end position="108"/>
    </location>
</feature>
<dbReference type="AlphaFoldDB" id="A0A6L3YBT4"/>
<dbReference type="EMBL" id="WBVX01000024">
    <property type="protein sequence ID" value="KAB2681138.1"/>
    <property type="molecule type" value="Genomic_DNA"/>
</dbReference>
<proteinExistence type="predicted"/>
<comment type="caution">
    <text evidence="2">The sequence shown here is derived from an EMBL/GenBank/DDBJ whole genome shotgun (WGS) entry which is preliminary data.</text>
</comment>
<reference evidence="2 3" key="1">
    <citation type="submission" date="2019-09" db="EMBL/GenBank/DDBJ databases">
        <title>Taxonomic organization of the family Brucellaceae based on a phylogenomic approach.</title>
        <authorList>
            <person name="Leclercq S."/>
            <person name="Cloeckaert A."/>
            <person name="Zygmunt M.S."/>
        </authorList>
    </citation>
    <scope>NUCLEOTIDE SEQUENCE [LARGE SCALE GENOMIC DNA]</scope>
    <source>
        <strain evidence="2 3">WS1830</strain>
    </source>
</reference>
<dbReference type="RefSeq" id="WP_151610530.1">
    <property type="nucleotide sequence ID" value="NZ_WBVX01000024.1"/>
</dbReference>